<keyword evidence="3" id="KW-0964">Secreted</keyword>
<dbReference type="RefSeq" id="WP_058264134.1">
    <property type="nucleotide sequence ID" value="NZ_CP051181.1"/>
</dbReference>
<keyword evidence="4" id="KW-0800">Toxin</keyword>
<dbReference type="Gene3D" id="2.150.10.10">
    <property type="entry name" value="Serralysin-like metalloprotease, C-terminal"/>
    <property type="match status" value="6"/>
</dbReference>
<dbReference type="PANTHER" id="PTHR38340">
    <property type="entry name" value="S-LAYER PROTEIN"/>
    <property type="match status" value="1"/>
</dbReference>
<organism evidence="8 9">
    <name type="scientific">Thalassovita gelatinovora</name>
    <name type="common">Thalassobius gelatinovorus</name>
    <dbReference type="NCBI Taxonomy" id="53501"/>
    <lineage>
        <taxon>Bacteria</taxon>
        <taxon>Pseudomonadati</taxon>
        <taxon>Pseudomonadota</taxon>
        <taxon>Alphaproteobacteria</taxon>
        <taxon>Rhodobacterales</taxon>
        <taxon>Roseobacteraceae</taxon>
        <taxon>Thalassovita</taxon>
    </lineage>
</organism>
<evidence type="ECO:0000256" key="3">
    <source>
        <dbReference type="ARBA" id="ARBA00022525"/>
    </source>
</evidence>
<dbReference type="GO" id="GO:0090729">
    <property type="term" value="F:toxin activity"/>
    <property type="evidence" value="ECO:0007669"/>
    <property type="project" value="UniProtKB-KW"/>
</dbReference>
<dbReference type="InterPro" id="IPR011049">
    <property type="entry name" value="Serralysin-like_metalloprot_C"/>
</dbReference>
<dbReference type="Pfam" id="PF00353">
    <property type="entry name" value="HemolysinCabind"/>
    <property type="match status" value="9"/>
</dbReference>
<dbReference type="SUPFAM" id="SSF51120">
    <property type="entry name" value="beta-Roll"/>
    <property type="match status" value="5"/>
</dbReference>
<evidence type="ECO:0000256" key="1">
    <source>
        <dbReference type="ARBA" id="ARBA00004370"/>
    </source>
</evidence>
<keyword evidence="5" id="KW-0677">Repeat</keyword>
<evidence type="ECO:0000256" key="2">
    <source>
        <dbReference type="ARBA" id="ARBA00004613"/>
    </source>
</evidence>
<evidence type="ECO:0000313" key="9">
    <source>
        <dbReference type="Proteomes" id="UP000051587"/>
    </source>
</evidence>
<dbReference type="InterPro" id="IPR018511">
    <property type="entry name" value="Hemolysin-typ_Ca-bd_CS"/>
</dbReference>
<dbReference type="InterPro" id="IPR001343">
    <property type="entry name" value="Hemolysn_Ca-bd"/>
</dbReference>
<dbReference type="GO" id="GO:0005509">
    <property type="term" value="F:calcium ion binding"/>
    <property type="evidence" value="ECO:0007669"/>
    <property type="project" value="InterPro"/>
</dbReference>
<sequence length="884" mass="90451">MLLTYNGYYQDFLGDAFFNSSGEVDVDLTVNSASEFLLEQPTTGIVTTVTGSGFTFSGDDPTGGTITGMSFATSGSDTIATVSGINWGLVEFNNALGGIEADNPALLANLFNSAGPITIDASSAVGGLSLNDFEDLSPFITANMTVNGTDFNDTLIGGAGNDTINPGANEGYDRLHGTAGNDVYDFAQANENSYYEIEYDLLSSGITATVDAGARTASVTGADGTDTFNTLAPAMTAENGGFGIIGTTHNDTFTITSAADAWVAVSGGAGNDTFNLTLNNITRLFFGWDGVDGATQGMVADLSTGVVSNDGLGGTDQINILGGDQRLEIGATDYNDSITGSDRDESFILERGDDTLDGGAGYDRVRYDRSGVTAVNVDLEAGMATGQWDGNGFTHHLSNIEDVRGSRTDNDTLLGGAGDETLDGRGGHDILDGRAGNDWLFGADGFDSLSGGAGDDWLYGGDGVDTLIGGTGQDHLFGGSGNDLLDGSAGDATTEGSGDYFRPGEGADTIIGNAALWAAGEGIDLSYADVSGTGGLFIYVNEDGAGNVSSNNVGVSDGFTYAHYFEGSDGADQFTGDNSSGWRGWAGLAGDDTITGGGGTDQLVYRWDNETGGGNAGVSVVFTAEGTGSATDGFGDTDTFTGIEQVQGTLFDDTMTGNDGAQRFDGEGGNDRLIGGEGADTLNGGDGNDTLNGEAGDDVLIGGTSEADLRDVIYGGDGNDSIDGGYGNDELRGDDGSDTIIGGYGVDTVIGMAGDDALTGQAWSDLLYGGDGDDFLNGGFGYDRVNGGAGADRFYHLGVYDHGSDWVQDYTAADGDVLVFGQAGATADQFQVNLTETANAGVAGVEEAFVIYRPTGQIMWALVDGGAQDEINLVLDGVTHDLLA</sequence>
<proteinExistence type="predicted"/>
<evidence type="ECO:0000256" key="7">
    <source>
        <dbReference type="ARBA" id="ARBA00023136"/>
    </source>
</evidence>
<gene>
    <name evidence="8" type="primary">cya_6</name>
    <name evidence="8" type="ORF">TG4357_03467</name>
</gene>
<dbReference type="PRINTS" id="PR00313">
    <property type="entry name" value="CABNDNGRPT"/>
</dbReference>
<reference evidence="8 9" key="1">
    <citation type="submission" date="2015-09" db="EMBL/GenBank/DDBJ databases">
        <authorList>
            <consortium name="Swine Surveillance"/>
        </authorList>
    </citation>
    <scope>NUCLEOTIDE SEQUENCE [LARGE SCALE GENOMIC DNA]</scope>
    <source>
        <strain evidence="8 9">CECT 4357</strain>
    </source>
</reference>
<accession>A0A0P1FJL7</accession>
<name>A0A0P1FJL7_THAGE</name>
<dbReference type="PRINTS" id="PR01488">
    <property type="entry name" value="RTXTOXINA"/>
</dbReference>
<dbReference type="Proteomes" id="UP000051587">
    <property type="component" value="Unassembled WGS sequence"/>
</dbReference>
<evidence type="ECO:0000256" key="4">
    <source>
        <dbReference type="ARBA" id="ARBA00022656"/>
    </source>
</evidence>
<keyword evidence="7" id="KW-0472">Membrane</keyword>
<dbReference type="GO" id="GO:0005576">
    <property type="term" value="C:extracellular region"/>
    <property type="evidence" value="ECO:0007669"/>
    <property type="project" value="UniProtKB-SubCell"/>
</dbReference>
<keyword evidence="6" id="KW-0843">Virulence</keyword>
<dbReference type="InterPro" id="IPR003995">
    <property type="entry name" value="RTX_toxin_determinant-A"/>
</dbReference>
<evidence type="ECO:0000313" key="8">
    <source>
        <dbReference type="EMBL" id="CUH68239.1"/>
    </source>
</evidence>
<dbReference type="InterPro" id="IPR050557">
    <property type="entry name" value="RTX_toxin/Mannuronan_C5-epim"/>
</dbReference>
<dbReference type="STRING" id="53501.SAMN04488043_104338"/>
<protein>
    <submittedName>
        <fullName evidence="8">Cyclolysin</fullName>
    </submittedName>
</protein>
<dbReference type="EMBL" id="CYSA01000027">
    <property type="protein sequence ID" value="CUH68239.1"/>
    <property type="molecule type" value="Genomic_DNA"/>
</dbReference>
<dbReference type="GO" id="GO:0016020">
    <property type="term" value="C:membrane"/>
    <property type="evidence" value="ECO:0007669"/>
    <property type="project" value="UniProtKB-SubCell"/>
</dbReference>
<dbReference type="PROSITE" id="PS00330">
    <property type="entry name" value="HEMOLYSIN_CALCIUM"/>
    <property type="match status" value="6"/>
</dbReference>
<evidence type="ECO:0000256" key="6">
    <source>
        <dbReference type="ARBA" id="ARBA00023026"/>
    </source>
</evidence>
<evidence type="ECO:0000256" key="5">
    <source>
        <dbReference type="ARBA" id="ARBA00022737"/>
    </source>
</evidence>
<keyword evidence="9" id="KW-1185">Reference proteome</keyword>
<dbReference type="PANTHER" id="PTHR38340:SF1">
    <property type="entry name" value="S-LAYER PROTEIN"/>
    <property type="match status" value="1"/>
</dbReference>
<dbReference type="AlphaFoldDB" id="A0A0P1FJL7"/>
<comment type="subcellular location">
    <subcellularLocation>
        <location evidence="1">Membrane</location>
    </subcellularLocation>
    <subcellularLocation>
        <location evidence="2">Secreted</location>
    </subcellularLocation>
</comment>